<dbReference type="PIRSF" id="PIRSF001174">
    <property type="entry name" value="Lon_proteas"/>
    <property type="match status" value="1"/>
</dbReference>
<dbReference type="InterPro" id="IPR027417">
    <property type="entry name" value="P-loop_NTPase"/>
</dbReference>
<dbReference type="EC" id="3.4.21.53" evidence="7"/>
<reference evidence="11 12" key="1">
    <citation type="submission" date="2015-12" db="EMBL/GenBank/DDBJ databases">
        <title>The genome of Folsomia candida.</title>
        <authorList>
            <person name="Faddeeva A."/>
            <person name="Derks M.F."/>
            <person name="Anvar Y."/>
            <person name="Smit S."/>
            <person name="Van Straalen N."/>
            <person name="Roelofs D."/>
        </authorList>
    </citation>
    <scope>NUCLEOTIDE SEQUENCE [LARGE SCALE GENOMIC DNA]</scope>
    <source>
        <strain evidence="11 12">VU population</strain>
        <tissue evidence="11">Whole body</tissue>
    </source>
</reference>
<evidence type="ECO:0000256" key="1">
    <source>
        <dbReference type="ARBA" id="ARBA00022670"/>
    </source>
</evidence>
<dbReference type="FunFam" id="1.20.5.5270:FF:000001">
    <property type="entry name" value="Lon protease homolog, mitochondrial"/>
    <property type="match status" value="1"/>
</dbReference>
<feature type="compositionally biased region" description="Basic and acidic residues" evidence="9">
    <location>
        <begin position="69"/>
        <end position="106"/>
    </location>
</feature>
<keyword evidence="4" id="KW-0720">Serine protease</keyword>
<dbReference type="PROSITE" id="PS51787">
    <property type="entry name" value="LON_N"/>
    <property type="match status" value="1"/>
</dbReference>
<comment type="catalytic activity">
    <reaction evidence="6">
        <text>Hydrolysis of proteins in presence of ATP.</text>
        <dbReference type="EC" id="3.4.21.53"/>
    </reaction>
</comment>
<dbReference type="Gene3D" id="1.20.5.5270">
    <property type="match status" value="1"/>
</dbReference>
<organism evidence="11 12">
    <name type="scientific">Folsomia candida</name>
    <name type="common">Springtail</name>
    <dbReference type="NCBI Taxonomy" id="158441"/>
    <lineage>
        <taxon>Eukaryota</taxon>
        <taxon>Metazoa</taxon>
        <taxon>Ecdysozoa</taxon>
        <taxon>Arthropoda</taxon>
        <taxon>Hexapoda</taxon>
        <taxon>Collembola</taxon>
        <taxon>Entomobryomorpha</taxon>
        <taxon>Isotomoidea</taxon>
        <taxon>Isotomidae</taxon>
        <taxon>Proisotominae</taxon>
        <taxon>Folsomia</taxon>
    </lineage>
</organism>
<feature type="region of interest" description="Disordered" evidence="9">
    <location>
        <begin position="249"/>
        <end position="329"/>
    </location>
</feature>
<dbReference type="EMBL" id="LNIX01000002">
    <property type="protein sequence ID" value="OXA61009.1"/>
    <property type="molecule type" value="Genomic_DNA"/>
</dbReference>
<evidence type="ECO:0000256" key="6">
    <source>
        <dbReference type="ARBA" id="ARBA00050665"/>
    </source>
</evidence>
<keyword evidence="3" id="KW-0378">Hydrolase</keyword>
<dbReference type="GO" id="GO:0006515">
    <property type="term" value="P:protein quality control for misfolded or incompletely synthesized proteins"/>
    <property type="evidence" value="ECO:0007669"/>
    <property type="project" value="TreeGrafter"/>
</dbReference>
<dbReference type="Gene3D" id="3.40.50.300">
    <property type="entry name" value="P-loop containing nucleotide triphosphate hydrolases"/>
    <property type="match status" value="1"/>
</dbReference>
<feature type="compositionally biased region" description="Polar residues" evidence="9">
    <location>
        <begin position="259"/>
        <end position="269"/>
    </location>
</feature>
<dbReference type="InterPro" id="IPR027065">
    <property type="entry name" value="Lon_Prtase"/>
</dbReference>
<keyword evidence="12" id="KW-1185">Reference proteome</keyword>
<evidence type="ECO:0000256" key="7">
    <source>
        <dbReference type="ARBA" id="ARBA00066743"/>
    </source>
</evidence>
<feature type="binding site" evidence="8">
    <location>
        <begin position="589"/>
        <end position="596"/>
    </location>
    <ligand>
        <name>ATP</name>
        <dbReference type="ChEBI" id="CHEBI:30616"/>
    </ligand>
</feature>
<keyword evidence="5 8" id="KW-0067">ATP-binding</keyword>
<dbReference type="AlphaFoldDB" id="A0A226EU08"/>
<dbReference type="InterPro" id="IPR004815">
    <property type="entry name" value="Lon_bac/euk-typ"/>
</dbReference>
<dbReference type="Proteomes" id="UP000198287">
    <property type="component" value="Unassembled WGS sequence"/>
</dbReference>
<dbReference type="FunFam" id="1.20.58.1480:FF:000002">
    <property type="entry name" value="Lon protease homolog, mitochondrial"/>
    <property type="match status" value="1"/>
</dbReference>
<dbReference type="GO" id="GO:0004176">
    <property type="term" value="F:ATP-dependent peptidase activity"/>
    <property type="evidence" value="ECO:0007669"/>
    <property type="project" value="InterPro"/>
</dbReference>
<feature type="region of interest" description="Disordered" evidence="9">
    <location>
        <begin position="62"/>
        <end position="118"/>
    </location>
</feature>
<dbReference type="SUPFAM" id="SSF52540">
    <property type="entry name" value="P-loop containing nucleoside triphosphate hydrolases"/>
    <property type="match status" value="1"/>
</dbReference>
<evidence type="ECO:0000256" key="4">
    <source>
        <dbReference type="ARBA" id="ARBA00022825"/>
    </source>
</evidence>
<evidence type="ECO:0000256" key="2">
    <source>
        <dbReference type="ARBA" id="ARBA00022741"/>
    </source>
</evidence>
<dbReference type="Gene3D" id="1.20.58.1480">
    <property type="match status" value="1"/>
</dbReference>
<dbReference type="SMART" id="SM00382">
    <property type="entry name" value="AAA"/>
    <property type="match status" value="1"/>
</dbReference>
<dbReference type="GO" id="GO:0016887">
    <property type="term" value="F:ATP hydrolysis activity"/>
    <property type="evidence" value="ECO:0007669"/>
    <property type="project" value="InterPro"/>
</dbReference>
<dbReference type="FunFam" id="3.40.50.300:FF:000021">
    <property type="entry name" value="Lon protease homolog"/>
    <property type="match status" value="1"/>
</dbReference>
<dbReference type="Pfam" id="PF02190">
    <property type="entry name" value="LON_substr_bdg"/>
    <property type="match status" value="1"/>
</dbReference>
<dbReference type="SMART" id="SM00464">
    <property type="entry name" value="LON"/>
    <property type="match status" value="1"/>
</dbReference>
<sequence>MFLSSRSARLATTATRNSYRITAYRLFSSVSGYGNAFRYEAVIGHSKHRSISAAGITSLNQNLRRYSSNKRDDDNNNDDKPKKKDEEPEIKKKEDSPKETESENHTYNHRPTGPITAVTIKPTPQILPAAMQVPEEFPYMPIVAISRNPVFPRFIKIVELSDTRLINLIRRKVKLGQPYVGVFLKTDANNDKEVVYSVKDLHSVGTFCGIVEMQDMGDKLRMIVMAHRRIRLIGQMVLDEKELEAEEAALAQSQQAQSGSDTLNSLSTEKNGRRRRKRRVAVHYGNNGTVENGEGVTSSDHQSGGDVASSTSGGGESAATSLLEDPAEPEYEPVPVLMIETENVKPLKFQVDTEIKALVQEVIRTIRDIMQLNPLYRESVQAVIMQGDRVVEDPVYLCDLGAAITSADNPDFQKVLEERNLKERLMTTLNMLKKELELNRIQQKIGKEVEEKVKQQHRKYMLHEQLKAIKKELGIEKDDKDTIEEKFRARLKGKTIPQAISDVIEEEIGKLRSLDSHASEFNVTRNYVDWLTILPWGITSEETLDLDKASGILDEDHYGMEDVKKRILEFIAVSKLRGSTQGKILCFYGPPGVGKTSIAKSIAKALNREYFRFSVGGMTDVAEIKGHRRTYIGAMPGKMIQCLKKVKTENPLVLIDEVDKMGRHSYMGDPTSALLELLDPEQNANFLDHYLGN</sequence>
<dbReference type="GO" id="GO:0051131">
    <property type="term" value="P:chaperone-mediated protein complex assembly"/>
    <property type="evidence" value="ECO:0007669"/>
    <property type="project" value="TreeGrafter"/>
</dbReference>
<dbReference type="Pfam" id="PF00004">
    <property type="entry name" value="AAA"/>
    <property type="match status" value="1"/>
</dbReference>
<feature type="compositionally biased region" description="Low complexity" evidence="9">
    <location>
        <begin position="285"/>
        <end position="297"/>
    </location>
</feature>
<feature type="compositionally biased region" description="Basic residues" evidence="9">
    <location>
        <begin position="272"/>
        <end position="281"/>
    </location>
</feature>
<evidence type="ECO:0000313" key="11">
    <source>
        <dbReference type="EMBL" id="OXA61009.1"/>
    </source>
</evidence>
<dbReference type="CDD" id="cd19500">
    <property type="entry name" value="RecA-like_Lon"/>
    <property type="match status" value="1"/>
</dbReference>
<feature type="compositionally biased region" description="Low complexity" evidence="9">
    <location>
        <begin position="249"/>
        <end position="258"/>
    </location>
</feature>
<dbReference type="InterPro" id="IPR046336">
    <property type="entry name" value="Lon_prtase_N_sf"/>
</dbReference>
<dbReference type="GO" id="GO:0005759">
    <property type="term" value="C:mitochondrial matrix"/>
    <property type="evidence" value="ECO:0007669"/>
    <property type="project" value="TreeGrafter"/>
</dbReference>
<protein>
    <recommendedName>
        <fullName evidence="7">endopeptidase La</fullName>
        <ecNumber evidence="7">3.4.21.53</ecNumber>
    </recommendedName>
</protein>
<evidence type="ECO:0000256" key="9">
    <source>
        <dbReference type="SAM" id="MobiDB-lite"/>
    </source>
</evidence>
<dbReference type="InterPro" id="IPR015947">
    <property type="entry name" value="PUA-like_sf"/>
</dbReference>
<keyword evidence="2 8" id="KW-0547">Nucleotide-binding</keyword>
<gene>
    <name evidence="11" type="ORF">Fcan01_04051</name>
</gene>
<dbReference type="SUPFAM" id="SSF88697">
    <property type="entry name" value="PUA domain-like"/>
    <property type="match status" value="1"/>
</dbReference>
<dbReference type="InterPro" id="IPR003111">
    <property type="entry name" value="Lon_prtase_N"/>
</dbReference>
<evidence type="ECO:0000256" key="8">
    <source>
        <dbReference type="PIRSR" id="PIRSR001174-2"/>
    </source>
</evidence>
<dbReference type="GO" id="GO:0007005">
    <property type="term" value="P:mitochondrion organization"/>
    <property type="evidence" value="ECO:0007669"/>
    <property type="project" value="TreeGrafter"/>
</dbReference>
<evidence type="ECO:0000259" key="10">
    <source>
        <dbReference type="PROSITE" id="PS51787"/>
    </source>
</evidence>
<dbReference type="GO" id="GO:0003697">
    <property type="term" value="F:single-stranded DNA binding"/>
    <property type="evidence" value="ECO:0007669"/>
    <property type="project" value="TreeGrafter"/>
</dbReference>
<dbReference type="OrthoDB" id="2411602at2759"/>
<comment type="caution">
    <text evidence="11">The sequence shown here is derived from an EMBL/GenBank/DDBJ whole genome shotgun (WGS) entry which is preliminary data.</text>
</comment>
<dbReference type="Gene3D" id="2.30.130.40">
    <property type="entry name" value="LON domain-like"/>
    <property type="match status" value="1"/>
</dbReference>
<dbReference type="OMA" id="TRTACAN"/>
<proteinExistence type="predicted"/>
<dbReference type="PANTHER" id="PTHR43718">
    <property type="entry name" value="LON PROTEASE"/>
    <property type="match status" value="1"/>
</dbReference>
<dbReference type="STRING" id="158441.A0A226EU08"/>
<dbReference type="GO" id="GO:0005524">
    <property type="term" value="F:ATP binding"/>
    <property type="evidence" value="ECO:0007669"/>
    <property type="project" value="UniProtKB-KW"/>
</dbReference>
<dbReference type="GO" id="GO:0004252">
    <property type="term" value="F:serine-type endopeptidase activity"/>
    <property type="evidence" value="ECO:0007669"/>
    <property type="project" value="UniProtKB-EC"/>
</dbReference>
<keyword evidence="1 11" id="KW-0645">Protease</keyword>
<feature type="domain" description="Lon N-terminal" evidence="10">
    <location>
        <begin position="140"/>
        <end position="436"/>
    </location>
</feature>
<dbReference type="PANTHER" id="PTHR43718:SF2">
    <property type="entry name" value="LON PROTEASE HOMOLOG, MITOCHONDRIAL"/>
    <property type="match status" value="1"/>
</dbReference>
<dbReference type="InterPro" id="IPR003959">
    <property type="entry name" value="ATPase_AAA_core"/>
</dbReference>
<evidence type="ECO:0000256" key="3">
    <source>
        <dbReference type="ARBA" id="ARBA00022801"/>
    </source>
</evidence>
<evidence type="ECO:0000313" key="12">
    <source>
        <dbReference type="Proteomes" id="UP000198287"/>
    </source>
</evidence>
<evidence type="ECO:0000256" key="5">
    <source>
        <dbReference type="ARBA" id="ARBA00022840"/>
    </source>
</evidence>
<accession>A0A226EU08</accession>
<name>A0A226EU08_FOLCA</name>
<dbReference type="InterPro" id="IPR003593">
    <property type="entry name" value="AAA+_ATPase"/>
</dbReference>